<proteinExistence type="predicted"/>
<dbReference type="Proteomes" id="UP000265520">
    <property type="component" value="Unassembled WGS sequence"/>
</dbReference>
<gene>
    <name evidence="3" type="ORF">A2U01_0013477</name>
</gene>
<dbReference type="InterPro" id="IPR005162">
    <property type="entry name" value="Retrotrans_gag_dom"/>
</dbReference>
<name>A0A392MYB9_9FABA</name>
<feature type="compositionally biased region" description="Polar residues" evidence="1">
    <location>
        <begin position="75"/>
        <end position="90"/>
    </location>
</feature>
<feature type="domain" description="Retrotransposon gag" evidence="2">
    <location>
        <begin position="137"/>
        <end position="185"/>
    </location>
</feature>
<feature type="non-terminal residue" evidence="3">
    <location>
        <position position="187"/>
    </location>
</feature>
<comment type="caution">
    <text evidence="3">The sequence shown here is derived from an EMBL/GenBank/DDBJ whole genome shotgun (WGS) entry which is preliminary data.</text>
</comment>
<dbReference type="AlphaFoldDB" id="A0A392MYB9"/>
<accession>A0A392MYB9</accession>
<evidence type="ECO:0000313" key="3">
    <source>
        <dbReference type="EMBL" id="MCH92537.1"/>
    </source>
</evidence>
<dbReference type="Pfam" id="PF03732">
    <property type="entry name" value="Retrotrans_gag"/>
    <property type="match status" value="1"/>
</dbReference>
<dbReference type="PANTHER" id="PTHR33223:SF11">
    <property type="entry name" value="ELEMENT PROTEIN, PUTATIVE-RELATED"/>
    <property type="match status" value="1"/>
</dbReference>
<sequence>MLGTSSRSLQYDPEIERTARANRKAEKLAKEAARLARLEQEEAEASFYNSEEEHIEMAEANPPPPPRRTIGDYGQRNNGEVANQDFQPTNPVTFDIKNTVLTALKENQYSVSESQCPNLHLSHFYEACDYTDPPGRRSEINNFEQGDSETLCDAWERFKLLLKKCPKHGFDGLSQMQMFTQGLRPQT</sequence>
<feature type="region of interest" description="Disordered" evidence="1">
    <location>
        <begin position="44"/>
        <end position="90"/>
    </location>
</feature>
<feature type="compositionally biased region" description="Basic and acidic residues" evidence="1">
    <location>
        <begin position="14"/>
        <end position="23"/>
    </location>
</feature>
<feature type="region of interest" description="Disordered" evidence="1">
    <location>
        <begin position="1"/>
        <end position="23"/>
    </location>
</feature>
<keyword evidence="4" id="KW-1185">Reference proteome</keyword>
<protein>
    <submittedName>
        <fullName evidence="3">Putative athila retroelement ORF1 protein</fullName>
    </submittedName>
</protein>
<evidence type="ECO:0000313" key="4">
    <source>
        <dbReference type="Proteomes" id="UP000265520"/>
    </source>
</evidence>
<dbReference type="EMBL" id="LXQA010022892">
    <property type="protein sequence ID" value="MCH92537.1"/>
    <property type="molecule type" value="Genomic_DNA"/>
</dbReference>
<reference evidence="3 4" key="1">
    <citation type="journal article" date="2018" name="Front. Plant Sci.">
        <title>Red Clover (Trifolium pratense) and Zigzag Clover (T. medium) - A Picture of Genomic Similarities and Differences.</title>
        <authorList>
            <person name="Dluhosova J."/>
            <person name="Istvanek J."/>
            <person name="Nedelnik J."/>
            <person name="Repkova J."/>
        </authorList>
    </citation>
    <scope>NUCLEOTIDE SEQUENCE [LARGE SCALE GENOMIC DNA]</scope>
    <source>
        <strain evidence="4">cv. 10/8</strain>
        <tissue evidence="3">Leaf</tissue>
    </source>
</reference>
<organism evidence="3 4">
    <name type="scientific">Trifolium medium</name>
    <dbReference type="NCBI Taxonomy" id="97028"/>
    <lineage>
        <taxon>Eukaryota</taxon>
        <taxon>Viridiplantae</taxon>
        <taxon>Streptophyta</taxon>
        <taxon>Embryophyta</taxon>
        <taxon>Tracheophyta</taxon>
        <taxon>Spermatophyta</taxon>
        <taxon>Magnoliopsida</taxon>
        <taxon>eudicotyledons</taxon>
        <taxon>Gunneridae</taxon>
        <taxon>Pentapetalae</taxon>
        <taxon>rosids</taxon>
        <taxon>fabids</taxon>
        <taxon>Fabales</taxon>
        <taxon>Fabaceae</taxon>
        <taxon>Papilionoideae</taxon>
        <taxon>50 kb inversion clade</taxon>
        <taxon>NPAAA clade</taxon>
        <taxon>Hologalegina</taxon>
        <taxon>IRL clade</taxon>
        <taxon>Trifolieae</taxon>
        <taxon>Trifolium</taxon>
    </lineage>
</organism>
<evidence type="ECO:0000256" key="1">
    <source>
        <dbReference type="SAM" id="MobiDB-lite"/>
    </source>
</evidence>
<dbReference type="PANTHER" id="PTHR33223">
    <property type="entry name" value="CCHC-TYPE DOMAIN-CONTAINING PROTEIN"/>
    <property type="match status" value="1"/>
</dbReference>
<evidence type="ECO:0000259" key="2">
    <source>
        <dbReference type="Pfam" id="PF03732"/>
    </source>
</evidence>